<feature type="transmembrane region" description="Helical" evidence="1">
    <location>
        <begin position="57"/>
        <end position="81"/>
    </location>
</feature>
<dbReference type="AlphaFoldDB" id="A0A6N6NQQ6"/>
<reference evidence="2 3" key="1">
    <citation type="submission" date="2019-09" db="EMBL/GenBank/DDBJ databases">
        <title>Whole genome shotgun sequencing (WGS) of Ellagibacter isourolithinifaciens DSM 104140(T) and Adlercreutzia muris DSM 29508(T).</title>
        <authorList>
            <person name="Stoll D.A."/>
            <person name="Danylec N."/>
            <person name="Huch M."/>
        </authorList>
    </citation>
    <scope>NUCLEOTIDE SEQUENCE [LARGE SCALE GENOMIC DNA]</scope>
    <source>
        <strain evidence="2 3">DSM 104140</strain>
    </source>
</reference>
<organism evidence="2 3">
    <name type="scientific">Ellagibacter isourolithinifaciens</name>
    <dbReference type="NCBI Taxonomy" id="2137581"/>
    <lineage>
        <taxon>Bacteria</taxon>
        <taxon>Bacillati</taxon>
        <taxon>Actinomycetota</taxon>
        <taxon>Coriobacteriia</taxon>
        <taxon>Eggerthellales</taxon>
        <taxon>Eggerthellaceae</taxon>
        <taxon>Ellagibacter</taxon>
    </lineage>
</organism>
<name>A0A6N6NQQ6_9ACTN</name>
<feature type="transmembrane region" description="Helical" evidence="1">
    <location>
        <begin position="93"/>
        <end position="119"/>
    </location>
</feature>
<protein>
    <submittedName>
        <fullName evidence="2">Phage holin family protein</fullName>
    </submittedName>
</protein>
<dbReference type="InterPro" id="IPR007165">
    <property type="entry name" value="Phage_holin_4_2"/>
</dbReference>
<dbReference type="RefSeq" id="WP_158050027.1">
    <property type="nucleotide sequence ID" value="NZ_WAJR01000022.1"/>
</dbReference>
<dbReference type="PANTHER" id="PTHR37309">
    <property type="entry name" value="SLR0284 PROTEIN"/>
    <property type="match status" value="1"/>
</dbReference>
<keyword evidence="1" id="KW-0472">Membrane</keyword>
<dbReference type="PANTHER" id="PTHR37309:SF1">
    <property type="entry name" value="SLR0284 PROTEIN"/>
    <property type="match status" value="1"/>
</dbReference>
<evidence type="ECO:0000256" key="1">
    <source>
        <dbReference type="SAM" id="Phobius"/>
    </source>
</evidence>
<dbReference type="Proteomes" id="UP000468668">
    <property type="component" value="Unassembled WGS sequence"/>
</dbReference>
<feature type="transmembrane region" description="Helical" evidence="1">
    <location>
        <begin position="33"/>
        <end position="50"/>
    </location>
</feature>
<dbReference type="Pfam" id="PF04020">
    <property type="entry name" value="Phage_holin_4_2"/>
    <property type="match status" value="1"/>
</dbReference>
<accession>A0A6N6NQQ6</accession>
<comment type="caution">
    <text evidence="2">The sequence shown here is derived from an EMBL/GenBank/DDBJ whole genome shotgun (WGS) entry which is preliminary data.</text>
</comment>
<sequence length="122" mass="12981">MNFIARWLATAVAVAAAAWIVPGIDIVGGDNAWIIITVFALVLSLVNIGLKPILQMLSLPLTFLTFGIFYLIVNTLLLYIASWLTDGLFGMGLHIATFGSAFVASIVISIVSSLVNSLIGDK</sequence>
<dbReference type="EMBL" id="WAJR01000022">
    <property type="protein sequence ID" value="KAB1638716.1"/>
    <property type="molecule type" value="Genomic_DNA"/>
</dbReference>
<dbReference type="GeneID" id="98658372"/>
<proteinExistence type="predicted"/>
<keyword evidence="1" id="KW-1133">Transmembrane helix</keyword>
<keyword evidence="1" id="KW-0812">Transmembrane</keyword>
<evidence type="ECO:0000313" key="3">
    <source>
        <dbReference type="Proteomes" id="UP000468668"/>
    </source>
</evidence>
<evidence type="ECO:0000313" key="2">
    <source>
        <dbReference type="EMBL" id="KAB1638716.1"/>
    </source>
</evidence>
<dbReference type="OrthoDB" id="9810847at2"/>
<keyword evidence="3" id="KW-1185">Reference proteome</keyword>
<gene>
    <name evidence="2" type="ORF">F8C90_08130</name>
</gene>